<evidence type="ECO:0000256" key="7">
    <source>
        <dbReference type="ARBA" id="ARBA00023002"/>
    </source>
</evidence>
<keyword evidence="7 9" id="KW-0560">Oxidoreductase</keyword>
<dbReference type="Gene3D" id="3.20.20.70">
    <property type="entry name" value="Aldolase class I"/>
    <property type="match status" value="1"/>
</dbReference>
<evidence type="ECO:0000256" key="9">
    <source>
        <dbReference type="PIRNR" id="PIRNR006621"/>
    </source>
</evidence>
<dbReference type="SUPFAM" id="SSF51395">
    <property type="entry name" value="FMN-linked oxidoreductases"/>
    <property type="match status" value="1"/>
</dbReference>
<sequence>MEDESVVKVYDSKKQSLLDRIHNGEFMKIQAPMVRFSRLPFRLLCSRWGTDITYTPMIMAAEFNRSEHARDSDFTTNDLDSPMIVQFGANDAEELSAATEKVINHCQGIDINCGCPQKWVMKEGYGANLLLHPDRIFDMVKTVKRRMNIPVSIKIRIQPDLNNTIELVKRAESMGVSWITVHGRTSSMRSSHPVDYEAIKLVKETVSCPVFANGDIFTLDQANEIKERTKVNGVMAARGLLMNPALFQGYKRTPEECVLDFIDLYSKYGDLHPVILHRHLMYMLYDYHNRNEKSEFNKIKTVTGMIDYIQDKFIFS</sequence>
<dbReference type="InterPro" id="IPR035587">
    <property type="entry name" value="DUS-like_FMN-bd"/>
</dbReference>
<dbReference type="Proteomes" id="UP000695562">
    <property type="component" value="Unassembled WGS sequence"/>
</dbReference>
<keyword evidence="2 9" id="KW-0285">Flavoprotein</keyword>
<feature type="binding site" evidence="11">
    <location>
        <begin position="32"/>
        <end position="34"/>
    </location>
    <ligand>
        <name>FMN</name>
        <dbReference type="ChEBI" id="CHEBI:58210"/>
    </ligand>
</feature>
<dbReference type="PANTHER" id="PTHR11082:SF31">
    <property type="entry name" value="TRNA-DIHYDROURIDINE(20A_20B) SYNTHASE [NAD(P)+]-LIKE"/>
    <property type="match status" value="1"/>
</dbReference>
<dbReference type="AlphaFoldDB" id="A0A8J4PU01"/>
<dbReference type="FunFam" id="3.20.20.70:FF:000159">
    <property type="entry name" value="tRNA-dihydrouridine synthase 4"/>
    <property type="match status" value="1"/>
</dbReference>
<keyword evidence="8" id="KW-0520">NAD</keyword>
<comment type="function">
    <text evidence="9">Catalyzes the synthesis of dihydrouridine, a modified base found in the D-loop of most tRNAs.</text>
</comment>
<dbReference type="PANTHER" id="PTHR11082">
    <property type="entry name" value="TRNA-DIHYDROURIDINE SYNTHASE"/>
    <property type="match status" value="1"/>
</dbReference>
<organism evidence="13 14">
    <name type="scientific">Polysphondylium violaceum</name>
    <dbReference type="NCBI Taxonomy" id="133409"/>
    <lineage>
        <taxon>Eukaryota</taxon>
        <taxon>Amoebozoa</taxon>
        <taxon>Evosea</taxon>
        <taxon>Eumycetozoa</taxon>
        <taxon>Dictyostelia</taxon>
        <taxon>Dictyosteliales</taxon>
        <taxon>Dictyosteliaceae</taxon>
        <taxon>Polysphondylium</taxon>
    </lineage>
</organism>
<protein>
    <recommendedName>
        <fullName evidence="9">tRNA-dihydrouridine synthase</fullName>
        <ecNumber evidence="9">1.3.1.-</ecNumber>
    </recommendedName>
</protein>
<comment type="similarity">
    <text evidence="9">Belongs to the dus family.</text>
</comment>
<dbReference type="InterPro" id="IPR018517">
    <property type="entry name" value="tRNA_hU_synthase_CS"/>
</dbReference>
<feature type="domain" description="DUS-like FMN-binding" evidence="12">
    <location>
        <begin position="30"/>
        <end position="297"/>
    </location>
</feature>
<dbReference type="InterPro" id="IPR013785">
    <property type="entry name" value="Aldolase_TIM"/>
</dbReference>
<keyword evidence="14" id="KW-1185">Reference proteome</keyword>
<evidence type="ECO:0000313" key="14">
    <source>
        <dbReference type="Proteomes" id="UP000695562"/>
    </source>
</evidence>
<evidence type="ECO:0000256" key="2">
    <source>
        <dbReference type="ARBA" id="ARBA00022630"/>
    </source>
</evidence>
<evidence type="ECO:0000256" key="5">
    <source>
        <dbReference type="ARBA" id="ARBA00022694"/>
    </source>
</evidence>
<evidence type="ECO:0000256" key="10">
    <source>
        <dbReference type="PIRSR" id="PIRSR006621-1"/>
    </source>
</evidence>
<feature type="binding site" evidence="11">
    <location>
        <position position="86"/>
    </location>
    <ligand>
        <name>FMN</name>
        <dbReference type="ChEBI" id="CHEBI:58210"/>
    </ligand>
</feature>
<evidence type="ECO:0000256" key="4">
    <source>
        <dbReference type="ARBA" id="ARBA00022664"/>
    </source>
</evidence>
<dbReference type="GO" id="GO:0050660">
    <property type="term" value="F:flavin adenine dinucleotide binding"/>
    <property type="evidence" value="ECO:0007669"/>
    <property type="project" value="InterPro"/>
</dbReference>
<dbReference type="CDD" id="cd02801">
    <property type="entry name" value="DUS_like_FMN"/>
    <property type="match status" value="1"/>
</dbReference>
<evidence type="ECO:0000256" key="3">
    <source>
        <dbReference type="ARBA" id="ARBA00022643"/>
    </source>
</evidence>
<feature type="binding site" evidence="11">
    <location>
        <begin position="237"/>
        <end position="238"/>
    </location>
    <ligand>
        <name>FMN</name>
        <dbReference type="ChEBI" id="CHEBI:58210"/>
    </ligand>
</feature>
<name>A0A8J4PU01_9MYCE</name>
<evidence type="ECO:0000256" key="6">
    <source>
        <dbReference type="ARBA" id="ARBA00022857"/>
    </source>
</evidence>
<dbReference type="GO" id="GO:0102267">
    <property type="term" value="F:tRNA-dihydrouridine20b synthase activity"/>
    <property type="evidence" value="ECO:0007669"/>
    <property type="project" value="UniProtKB-ARBA"/>
</dbReference>
<reference evidence="13" key="1">
    <citation type="submission" date="2020-01" db="EMBL/GenBank/DDBJ databases">
        <title>Development of genomics and gene disruption for Polysphondylium violaceum indicates a role for the polyketide synthase stlB in stalk morphogenesis.</title>
        <authorList>
            <person name="Narita B."/>
            <person name="Kawabe Y."/>
            <person name="Kin K."/>
            <person name="Saito T."/>
            <person name="Gibbs R."/>
            <person name="Kuspa A."/>
            <person name="Muzny D."/>
            <person name="Queller D."/>
            <person name="Richards S."/>
            <person name="Strassman J."/>
            <person name="Sucgang R."/>
            <person name="Worley K."/>
            <person name="Schaap P."/>
        </authorList>
    </citation>
    <scope>NUCLEOTIDE SEQUENCE</scope>
    <source>
        <strain evidence="13">QSvi11</strain>
    </source>
</reference>
<dbReference type="Pfam" id="PF01207">
    <property type="entry name" value="Dus"/>
    <property type="match status" value="1"/>
</dbReference>
<evidence type="ECO:0000256" key="1">
    <source>
        <dbReference type="ARBA" id="ARBA00001917"/>
    </source>
</evidence>
<evidence type="ECO:0000313" key="13">
    <source>
        <dbReference type="EMBL" id="KAF2074748.1"/>
    </source>
</evidence>
<keyword evidence="11" id="KW-0547">Nucleotide-binding</keyword>
<comment type="caution">
    <text evidence="13">The sequence shown here is derived from an EMBL/GenBank/DDBJ whole genome shotgun (WGS) entry which is preliminary data.</text>
</comment>
<dbReference type="PIRSF" id="PIRSF006621">
    <property type="entry name" value="Dus"/>
    <property type="match status" value="1"/>
</dbReference>
<feature type="active site" description="Proton donor" evidence="10">
    <location>
        <position position="115"/>
    </location>
</feature>
<dbReference type="InterPro" id="IPR001269">
    <property type="entry name" value="DUS_fam"/>
</dbReference>
<feature type="binding site" evidence="11">
    <location>
        <position position="182"/>
    </location>
    <ligand>
        <name>FMN</name>
        <dbReference type="ChEBI" id="CHEBI:58210"/>
    </ligand>
</feature>
<feature type="binding site" evidence="11">
    <location>
        <position position="154"/>
    </location>
    <ligand>
        <name>FMN</name>
        <dbReference type="ChEBI" id="CHEBI:58210"/>
    </ligand>
</feature>
<dbReference type="GO" id="GO:0006397">
    <property type="term" value="P:mRNA processing"/>
    <property type="evidence" value="ECO:0007669"/>
    <property type="project" value="UniProtKB-KW"/>
</dbReference>
<keyword evidence="5 9" id="KW-0819">tRNA processing</keyword>
<dbReference type="EMBL" id="AJWJ01000131">
    <property type="protein sequence ID" value="KAF2074748.1"/>
    <property type="molecule type" value="Genomic_DNA"/>
</dbReference>
<keyword evidence="3 9" id="KW-0288">FMN</keyword>
<gene>
    <name evidence="13" type="ORF">CYY_003936</name>
</gene>
<dbReference type="PROSITE" id="PS01136">
    <property type="entry name" value="UPF0034"/>
    <property type="match status" value="1"/>
</dbReference>
<dbReference type="EC" id="1.3.1.-" evidence="9"/>
<proteinExistence type="inferred from homology"/>
<dbReference type="GO" id="GO:0102266">
    <property type="term" value="F:tRNA-dihydrouridine20a synthase activity"/>
    <property type="evidence" value="ECO:0007669"/>
    <property type="project" value="UniProtKB-ARBA"/>
</dbReference>
<accession>A0A8J4PU01</accession>
<evidence type="ECO:0000259" key="12">
    <source>
        <dbReference type="Pfam" id="PF01207"/>
    </source>
</evidence>
<keyword evidence="4" id="KW-0507">mRNA processing</keyword>
<comment type="cofactor">
    <cofactor evidence="1 9 11">
        <name>FMN</name>
        <dbReference type="ChEBI" id="CHEBI:58210"/>
    </cofactor>
</comment>
<keyword evidence="6" id="KW-0521">NADP</keyword>
<evidence type="ECO:0000256" key="8">
    <source>
        <dbReference type="ARBA" id="ARBA00023027"/>
    </source>
</evidence>
<evidence type="ECO:0000256" key="11">
    <source>
        <dbReference type="PIRSR" id="PIRSR006621-2"/>
    </source>
</evidence>
<dbReference type="OrthoDB" id="9977870at2759"/>